<dbReference type="GO" id="GO:0005739">
    <property type="term" value="C:mitochondrion"/>
    <property type="evidence" value="ECO:0007669"/>
    <property type="project" value="UniProtKB-SubCell"/>
</dbReference>
<evidence type="ECO:0000256" key="11">
    <source>
        <dbReference type="ARBA" id="ARBA00029936"/>
    </source>
</evidence>
<feature type="region of interest" description="Disordered" evidence="15">
    <location>
        <begin position="1"/>
        <end position="61"/>
    </location>
</feature>
<reference evidence="18" key="1">
    <citation type="journal article" date="2020" name="Nature">
        <title>Giant virus diversity and host interactions through global metagenomics.</title>
        <authorList>
            <person name="Schulz F."/>
            <person name="Roux S."/>
            <person name="Paez-Espino D."/>
            <person name="Jungbluth S."/>
            <person name="Walsh D.A."/>
            <person name="Denef V.J."/>
            <person name="McMahon K.D."/>
            <person name="Konstantinidis K.T."/>
            <person name="Eloe-Fadrosh E.A."/>
            <person name="Kyrpides N.C."/>
            <person name="Woyke T."/>
        </authorList>
    </citation>
    <scope>NUCLEOTIDE SEQUENCE</scope>
    <source>
        <strain evidence="18">GVMAG-S-1041349-163</strain>
    </source>
</reference>
<dbReference type="Gene3D" id="1.10.287.380">
    <property type="entry name" value="Valyl-tRNA synthetase, C-terminal domain"/>
    <property type="match status" value="1"/>
</dbReference>
<dbReference type="AlphaFoldDB" id="A0A6C0JQF9"/>
<dbReference type="SUPFAM" id="SSF47323">
    <property type="entry name" value="Anticodon-binding domain of a subclass of class I aminoacyl-tRNA synthetases"/>
    <property type="match status" value="1"/>
</dbReference>
<keyword evidence="14" id="KW-0175">Coiled coil</keyword>
<dbReference type="InterPro" id="IPR009008">
    <property type="entry name" value="Val/Leu/Ile-tRNA-synth_edit"/>
</dbReference>
<dbReference type="NCBIfam" id="TIGR00422">
    <property type="entry name" value="valS"/>
    <property type="match status" value="1"/>
</dbReference>
<dbReference type="GO" id="GO:0006438">
    <property type="term" value="P:valyl-tRNA aminoacylation"/>
    <property type="evidence" value="ECO:0007669"/>
    <property type="project" value="InterPro"/>
</dbReference>
<comment type="subcellular location">
    <subcellularLocation>
        <location evidence="2">Cytoplasm</location>
    </subcellularLocation>
    <subcellularLocation>
        <location evidence="1">Mitochondrion</location>
    </subcellularLocation>
</comment>
<dbReference type="GO" id="GO:0004832">
    <property type="term" value="F:valine-tRNA ligase activity"/>
    <property type="evidence" value="ECO:0007669"/>
    <property type="project" value="UniProtKB-EC"/>
</dbReference>
<evidence type="ECO:0000256" key="3">
    <source>
        <dbReference type="ARBA" id="ARBA00005594"/>
    </source>
</evidence>
<dbReference type="Gene3D" id="3.40.50.620">
    <property type="entry name" value="HUPs"/>
    <property type="match status" value="2"/>
</dbReference>
<dbReference type="Gene3D" id="3.90.740.10">
    <property type="entry name" value="Valyl/Leucyl/Isoleucyl-tRNA synthetase, editing domain"/>
    <property type="match status" value="1"/>
</dbReference>
<evidence type="ECO:0000256" key="8">
    <source>
        <dbReference type="ARBA" id="ARBA00022840"/>
    </source>
</evidence>
<keyword evidence="9" id="KW-0648">Protein biosynthesis</keyword>
<feature type="domain" description="Methionyl/Valyl/Leucyl/Isoleucyl-tRNA synthetase anticodon-binding" evidence="17">
    <location>
        <begin position="763"/>
        <end position="913"/>
    </location>
</feature>
<evidence type="ECO:0000256" key="15">
    <source>
        <dbReference type="SAM" id="MobiDB-lite"/>
    </source>
</evidence>
<keyword evidence="8" id="KW-0067">ATP-binding</keyword>
<dbReference type="InterPro" id="IPR014729">
    <property type="entry name" value="Rossmann-like_a/b/a_fold"/>
</dbReference>
<accession>A0A6C0JQF9</accession>
<evidence type="ECO:0000256" key="4">
    <source>
        <dbReference type="ARBA" id="ARBA00013169"/>
    </source>
</evidence>
<evidence type="ECO:0000256" key="5">
    <source>
        <dbReference type="ARBA" id="ARBA00022490"/>
    </source>
</evidence>
<dbReference type="PANTHER" id="PTHR11946:SF109">
    <property type="entry name" value="VALINE--TRNA LIGASE"/>
    <property type="match status" value="1"/>
</dbReference>
<feature type="coiled-coil region" evidence="14">
    <location>
        <begin position="980"/>
        <end position="1007"/>
    </location>
</feature>
<dbReference type="PRINTS" id="PR00986">
    <property type="entry name" value="TRNASYNTHVAL"/>
</dbReference>
<dbReference type="CDD" id="cd00817">
    <property type="entry name" value="ValRS_core"/>
    <property type="match status" value="1"/>
</dbReference>
<sequence>MMVNGDPDGNGPSSTPKSAVQLKKEAKKMEKLAKFEQKQAKTAATEKSEKKEGKEKKSKEVITYDHPTVRGEKKVTSLDNFPSAYSPTYVEAFWYDWWEKEGYFKPEYGRNPGKANPKGQFVMVIPPPNVTGTLHLGHALTNAIEDGIVRWHRMRGKTVLWNPGCDHAGIATQVVVEKKLKRERGLSRHDLGREAFLAEVWKWKEEKGHYIYDQQKKMGISVDWDRACFTMDEKMCRAVTEAFVRLHEMGLIYRSNRLVNWSCALRSAISDIEVDKMELSGRTFLEVPGHKDKVEFGVLVFFAYPVENSDEEVVIATTRLETMLGDSGIAVNPDDERFQHLIGKAAVHPFLPRRLPIVADPFVDTKFGTGAVKITPAHDHQDYEVGLKHGLKFVRCIGEDGRMTEEAGPFKGLMRFEARSAVLSALKEKGLYRETKDNPMIVPICSRSNDVIEPMLKPQWYVKSEEMAKNAIAVVASGALKIIPEAHVRTWNFWMENIRDWCISRQLWWGHRIPAYSVSIDGKRPECPEEELWVSGRSSDEAMEKAAAKFAVSKDRITLHWDEDVLDTWFSSALFPFAIFGWPEATPDLSRFFPGNLLETGHDILFFWVARMVFMSQSLMGQLPFTEIFLHAIVRDSHGRKMSKSLGNVIDPLDVIHGISLAALNEQLKSSNLDPKEFEMAKAGQKVDYPDGIPECGTDALRFALCAYTGQGRDVNLDVLVVEGYRRFANKLWNAVKFTLMTLGDKFEPQATPELSGKESAMDRYILSRLAKTVRLCGEAMHGYDFPKATQALHGFFLYELCDTFLESLKPVMSSCDEEGKLVARETLYTTVEAGLRLISPYMPFLSEELWQRLPKRRSPTITAPSVCVAEYPQPEQYPWESAEIESRVGFAMSVVRAARSLRGDYELTAKLKTPMWLEVVDMETKSELASMIGVIEMLSSSVPGVSIVIRGETSVIPSSGCAIAPVSANCSVYILLKGLVDEEKELMKLRGKAEILEQQLTRLSDVTNRADYLEKVPEDVRIGNTSKMEELEGKLVHVSRAISTLSLMAGSR</sequence>
<dbReference type="InterPro" id="IPR009080">
    <property type="entry name" value="tRNAsynth_Ia_anticodon-bd"/>
</dbReference>
<dbReference type="NCBIfam" id="NF004349">
    <property type="entry name" value="PRK05729.1"/>
    <property type="match status" value="1"/>
</dbReference>
<dbReference type="GO" id="GO:0005829">
    <property type="term" value="C:cytosol"/>
    <property type="evidence" value="ECO:0007669"/>
    <property type="project" value="TreeGrafter"/>
</dbReference>
<dbReference type="FunFam" id="1.10.730.10:FF:000009">
    <property type="entry name" value="Valine--tRNA ligase, mitochondrial"/>
    <property type="match status" value="1"/>
</dbReference>
<keyword evidence="5" id="KW-0963">Cytoplasm</keyword>
<evidence type="ECO:0000256" key="6">
    <source>
        <dbReference type="ARBA" id="ARBA00022598"/>
    </source>
</evidence>
<proteinExistence type="inferred from homology"/>
<feature type="domain" description="Aminoacyl-tRNA synthetase class Ia" evidence="16">
    <location>
        <begin position="94"/>
        <end position="718"/>
    </location>
</feature>
<dbReference type="GO" id="GO:0002161">
    <property type="term" value="F:aminoacyl-tRNA deacylase activity"/>
    <property type="evidence" value="ECO:0007669"/>
    <property type="project" value="InterPro"/>
</dbReference>
<evidence type="ECO:0000256" key="7">
    <source>
        <dbReference type="ARBA" id="ARBA00022741"/>
    </source>
</evidence>
<evidence type="ECO:0000256" key="14">
    <source>
        <dbReference type="SAM" id="Coils"/>
    </source>
</evidence>
<feature type="compositionally biased region" description="Basic and acidic residues" evidence="15">
    <location>
        <begin position="22"/>
        <end position="61"/>
    </location>
</feature>
<dbReference type="InterPro" id="IPR002303">
    <property type="entry name" value="Valyl-tRNA_ligase"/>
</dbReference>
<keyword evidence="7" id="KW-0547">Nucleotide-binding</keyword>
<dbReference type="PANTHER" id="PTHR11946">
    <property type="entry name" value="VALYL-TRNA SYNTHETASES"/>
    <property type="match status" value="1"/>
</dbReference>
<dbReference type="InterPro" id="IPR033705">
    <property type="entry name" value="Anticodon_Ia_Val"/>
</dbReference>
<evidence type="ECO:0000256" key="9">
    <source>
        <dbReference type="ARBA" id="ARBA00022917"/>
    </source>
</evidence>
<evidence type="ECO:0000256" key="13">
    <source>
        <dbReference type="ARBA" id="ARBA00047552"/>
    </source>
</evidence>
<dbReference type="SUPFAM" id="SSF52374">
    <property type="entry name" value="Nucleotidylyl transferase"/>
    <property type="match status" value="1"/>
</dbReference>
<comment type="catalytic activity">
    <reaction evidence="13">
        <text>tRNA(Val) + L-valine + ATP = L-valyl-tRNA(Val) + AMP + diphosphate</text>
        <dbReference type="Rhea" id="RHEA:10704"/>
        <dbReference type="Rhea" id="RHEA-COMP:9672"/>
        <dbReference type="Rhea" id="RHEA-COMP:9708"/>
        <dbReference type="ChEBI" id="CHEBI:30616"/>
        <dbReference type="ChEBI" id="CHEBI:33019"/>
        <dbReference type="ChEBI" id="CHEBI:57762"/>
        <dbReference type="ChEBI" id="CHEBI:78442"/>
        <dbReference type="ChEBI" id="CHEBI:78537"/>
        <dbReference type="ChEBI" id="CHEBI:456215"/>
        <dbReference type="EC" id="6.1.1.9"/>
    </reaction>
</comment>
<evidence type="ECO:0000259" key="16">
    <source>
        <dbReference type="Pfam" id="PF00133"/>
    </source>
</evidence>
<organism evidence="18">
    <name type="scientific">viral metagenome</name>
    <dbReference type="NCBI Taxonomy" id="1070528"/>
    <lineage>
        <taxon>unclassified sequences</taxon>
        <taxon>metagenomes</taxon>
        <taxon>organismal metagenomes</taxon>
    </lineage>
</organism>
<dbReference type="SUPFAM" id="SSF50677">
    <property type="entry name" value="ValRS/IleRS/LeuRS editing domain"/>
    <property type="match status" value="1"/>
</dbReference>
<keyword evidence="6" id="KW-0436">Ligase</keyword>
<dbReference type="FunFam" id="3.90.740.10:FF:000005">
    <property type="entry name" value="Valine--tRNA ligase, mitochondrial"/>
    <property type="match status" value="1"/>
</dbReference>
<name>A0A6C0JQF9_9ZZZZ</name>
<dbReference type="GO" id="GO:0005524">
    <property type="term" value="F:ATP binding"/>
    <property type="evidence" value="ECO:0007669"/>
    <property type="project" value="UniProtKB-KW"/>
</dbReference>
<dbReference type="HAMAP" id="MF_02004">
    <property type="entry name" value="Val_tRNA_synth_type1"/>
    <property type="match status" value="1"/>
</dbReference>
<comment type="similarity">
    <text evidence="3">Belongs to the class-I aminoacyl-tRNA synthetase family.</text>
</comment>
<evidence type="ECO:0000313" key="18">
    <source>
        <dbReference type="EMBL" id="QHU07789.1"/>
    </source>
</evidence>
<keyword evidence="10" id="KW-0030">Aminoacyl-tRNA synthetase</keyword>
<dbReference type="FunFam" id="3.40.50.620:FF:000020">
    <property type="entry name" value="Valine--tRNA ligase, mitochondrial"/>
    <property type="match status" value="1"/>
</dbReference>
<dbReference type="Pfam" id="PF00133">
    <property type="entry name" value="tRNA-synt_1"/>
    <property type="match status" value="1"/>
</dbReference>
<evidence type="ECO:0000256" key="1">
    <source>
        <dbReference type="ARBA" id="ARBA00004173"/>
    </source>
</evidence>
<evidence type="ECO:0000259" key="17">
    <source>
        <dbReference type="Pfam" id="PF08264"/>
    </source>
</evidence>
<evidence type="ECO:0000256" key="2">
    <source>
        <dbReference type="ARBA" id="ARBA00004496"/>
    </source>
</evidence>
<evidence type="ECO:0000256" key="10">
    <source>
        <dbReference type="ARBA" id="ARBA00023146"/>
    </source>
</evidence>
<dbReference type="InterPro" id="IPR013155">
    <property type="entry name" value="M/V/L/I-tRNA-synth_anticd-bd"/>
</dbReference>
<dbReference type="InterPro" id="IPR002300">
    <property type="entry name" value="aa-tRNA-synth_Ia"/>
</dbReference>
<dbReference type="EC" id="6.1.1.9" evidence="4"/>
<evidence type="ECO:0000256" key="12">
    <source>
        <dbReference type="ARBA" id="ARBA00040837"/>
    </source>
</evidence>
<dbReference type="InterPro" id="IPR037118">
    <property type="entry name" value="Val-tRNA_synth_C_sf"/>
</dbReference>
<dbReference type="PROSITE" id="PS00178">
    <property type="entry name" value="AA_TRNA_LIGASE_I"/>
    <property type="match status" value="1"/>
</dbReference>
<protein>
    <recommendedName>
        <fullName evidence="12">Valine--tRNA ligase, mitochondrial</fullName>
        <ecNumber evidence="4">6.1.1.9</ecNumber>
    </recommendedName>
    <alternativeName>
        <fullName evidence="11">Valyl-tRNA synthetase</fullName>
    </alternativeName>
</protein>
<dbReference type="Pfam" id="PF08264">
    <property type="entry name" value="Anticodon_1"/>
    <property type="match status" value="1"/>
</dbReference>
<dbReference type="EMBL" id="MN740687">
    <property type="protein sequence ID" value="QHU07789.1"/>
    <property type="molecule type" value="Genomic_DNA"/>
</dbReference>
<dbReference type="FunFam" id="3.40.50.620:FF:000078">
    <property type="entry name" value="Valine--tRNA ligase, mitochondrial"/>
    <property type="match status" value="1"/>
</dbReference>
<dbReference type="CDD" id="cd07962">
    <property type="entry name" value="Anticodon_Ia_Val"/>
    <property type="match status" value="1"/>
</dbReference>
<dbReference type="Gene3D" id="1.10.730.10">
    <property type="entry name" value="Isoleucyl-tRNA Synthetase, Domain 1"/>
    <property type="match status" value="1"/>
</dbReference>
<dbReference type="InterPro" id="IPR001412">
    <property type="entry name" value="aa-tRNA-synth_I_CS"/>
</dbReference>